<evidence type="ECO:0000313" key="3">
    <source>
        <dbReference type="Proteomes" id="UP000009071"/>
    </source>
</evidence>
<accession>C4XU76</accession>
<feature type="transmembrane region" description="Helical" evidence="1">
    <location>
        <begin position="49"/>
        <end position="70"/>
    </location>
</feature>
<keyword evidence="1" id="KW-1133">Transmembrane helix</keyword>
<keyword evidence="3" id="KW-1185">Reference proteome</keyword>
<dbReference type="EMBL" id="AP010904">
    <property type="protein sequence ID" value="BAH76098.1"/>
    <property type="molecule type" value="Genomic_DNA"/>
</dbReference>
<dbReference type="KEGG" id="dma:DMR_26070"/>
<organism evidence="2 3">
    <name type="scientific">Solidesulfovibrio magneticus (strain ATCC 700980 / DSM 13731 / RS-1)</name>
    <name type="common">Desulfovibrio magneticus</name>
    <dbReference type="NCBI Taxonomy" id="573370"/>
    <lineage>
        <taxon>Bacteria</taxon>
        <taxon>Pseudomonadati</taxon>
        <taxon>Thermodesulfobacteriota</taxon>
        <taxon>Desulfovibrionia</taxon>
        <taxon>Desulfovibrionales</taxon>
        <taxon>Desulfovibrionaceae</taxon>
        <taxon>Solidesulfovibrio</taxon>
    </lineage>
</organism>
<proteinExistence type="predicted"/>
<keyword evidence="1" id="KW-0812">Transmembrane</keyword>
<evidence type="ECO:0000256" key="1">
    <source>
        <dbReference type="SAM" id="Phobius"/>
    </source>
</evidence>
<gene>
    <name evidence="2" type="ordered locus">DMR_26070</name>
</gene>
<sequence>MPARAMAYDRFMAEFWGFAHLPAFLSLFDPGWWDRMLDATNTGHASPEALLIMAMIFGTFFTLIGVGAFVKTKYRPSDVRPTTWITKPAEVRALVETALTQRSKVRVSFVRDDPGARMTDAAIVAASPGRGIELEMTSLVRANPTWIGKLVACDFRLRIDPHRDLHSFYNFVAPILAIGKAGDNFIHMTVDWPARLELEQKRGFLRVEPPQNVILELELWHESTIKNNRGRFADPATWGEPLLRYDPKFDTPDIELRNISGGGLRLEVQHEAYRRGHRLFEPTSRFIARLLLAEPEIGQPVEFNLALRLQNIYGDPKALGIVGVGFHITSFAVPGDTPGEPLSWKTAAAGVPALDDWAYRRHLAIYRQRGE</sequence>
<protein>
    <submittedName>
        <fullName evidence="2">Hypothetical membrane protein</fullName>
    </submittedName>
</protein>
<dbReference type="STRING" id="573370.DMR_26070"/>
<keyword evidence="1" id="KW-0472">Membrane</keyword>
<evidence type="ECO:0000313" key="2">
    <source>
        <dbReference type="EMBL" id="BAH76098.1"/>
    </source>
</evidence>
<dbReference type="AlphaFoldDB" id="C4XU76"/>
<dbReference type="eggNOG" id="ENOG503431E">
    <property type="taxonomic scope" value="Bacteria"/>
</dbReference>
<dbReference type="HOGENOM" id="CLU_046666_0_0_7"/>
<name>C4XU76_SOLM1</name>
<feature type="transmembrane region" description="Helical" evidence="1">
    <location>
        <begin position="12"/>
        <end position="29"/>
    </location>
</feature>
<dbReference type="Proteomes" id="UP000009071">
    <property type="component" value="Chromosome"/>
</dbReference>
<reference evidence="2 3" key="1">
    <citation type="journal article" date="2009" name="Genome Res.">
        <title>Whole genome sequence of Desulfovibrio magneticus strain RS-1 revealed common gene clusters in magnetotactic bacteria.</title>
        <authorList>
            <person name="Nakazawa H."/>
            <person name="Arakaki A."/>
            <person name="Narita-Yamada S."/>
            <person name="Yashiro I."/>
            <person name="Jinno K."/>
            <person name="Aoki N."/>
            <person name="Tsuruyama A."/>
            <person name="Okamura Y."/>
            <person name="Tanikawa S."/>
            <person name="Fujita N."/>
            <person name="Takeyama H."/>
            <person name="Matsunaga T."/>
        </authorList>
    </citation>
    <scope>NUCLEOTIDE SEQUENCE [LARGE SCALE GENOMIC DNA]</scope>
    <source>
        <strain evidence="3">ATCC 700980 / DSM 13731 / RS-1</strain>
    </source>
</reference>